<feature type="region of interest" description="Disordered" evidence="1">
    <location>
        <begin position="96"/>
        <end position="155"/>
    </location>
</feature>
<evidence type="ECO:0000313" key="4">
    <source>
        <dbReference type="Proteomes" id="UP000001625"/>
    </source>
</evidence>
<accession>D5CM33</accession>
<reference evidence="3 4" key="1">
    <citation type="submission" date="2010-03" db="EMBL/GenBank/DDBJ databases">
        <title>Complete sequence of Sideroxydans lithotrophicus ES-1.</title>
        <authorList>
            <consortium name="US DOE Joint Genome Institute"/>
            <person name="Lucas S."/>
            <person name="Copeland A."/>
            <person name="Lapidus A."/>
            <person name="Cheng J.-F."/>
            <person name="Bruce D."/>
            <person name="Goodwin L."/>
            <person name="Pitluck S."/>
            <person name="Munk A.C."/>
            <person name="Detter J.C."/>
            <person name="Han C."/>
            <person name="Tapia R."/>
            <person name="Larimer F."/>
            <person name="Land M."/>
            <person name="Hauser L."/>
            <person name="Kyrpides N."/>
            <person name="Ivanova N."/>
            <person name="Emerson D."/>
            <person name="Woyke T."/>
        </authorList>
    </citation>
    <scope>NUCLEOTIDE SEQUENCE [LARGE SCALE GENOMIC DNA]</scope>
    <source>
        <strain evidence="3 4">ES-1</strain>
    </source>
</reference>
<feature type="compositionally biased region" description="Basic residues" evidence="1">
    <location>
        <begin position="126"/>
        <end position="142"/>
    </location>
</feature>
<gene>
    <name evidence="3" type="ordered locus">Slit_0406</name>
</gene>
<evidence type="ECO:0000313" key="3">
    <source>
        <dbReference type="EMBL" id="ADE10647.1"/>
    </source>
</evidence>
<feature type="compositionally biased region" description="Low complexity" evidence="1">
    <location>
        <begin position="110"/>
        <end position="120"/>
    </location>
</feature>
<name>D5CM33_SIDLE</name>
<dbReference type="HOGENOM" id="CLU_1694330_0_0_4"/>
<dbReference type="Pfam" id="PF07769">
    <property type="entry name" value="PsiF_repeat"/>
    <property type="match status" value="1"/>
</dbReference>
<dbReference type="KEGG" id="slt:Slit_0406"/>
<dbReference type="EMBL" id="CP001965">
    <property type="protein sequence ID" value="ADE10647.1"/>
    <property type="molecule type" value="Genomic_DNA"/>
</dbReference>
<dbReference type="InterPro" id="IPR011690">
    <property type="entry name" value="P_starv_induced_PsiF"/>
</dbReference>
<proteinExistence type="predicted"/>
<feature type="signal peptide" evidence="2">
    <location>
        <begin position="1"/>
        <end position="21"/>
    </location>
</feature>
<sequence length="155" mass="16892" precursor="true">MKYIASLTCLLLITVATPALALQGSDCSARAEKLQPSERKEFMKSCLEKAQDPANIKEEERKQKIARCEQNARNKKLQGNEKANYHAECMNKNEAESLAKAQPGKTVSLAHKPASSSKPKSTPPHKTVKKQKSHGKKAKKSAKPAAAPAKESEGQ</sequence>
<evidence type="ECO:0000256" key="1">
    <source>
        <dbReference type="SAM" id="MobiDB-lite"/>
    </source>
</evidence>
<dbReference type="AlphaFoldDB" id="D5CM33"/>
<organism evidence="3 4">
    <name type="scientific">Sideroxydans lithotrophicus (strain ES-1)</name>
    <dbReference type="NCBI Taxonomy" id="580332"/>
    <lineage>
        <taxon>Bacteria</taxon>
        <taxon>Pseudomonadati</taxon>
        <taxon>Pseudomonadota</taxon>
        <taxon>Betaproteobacteria</taxon>
        <taxon>Nitrosomonadales</taxon>
        <taxon>Gallionellaceae</taxon>
        <taxon>Sideroxydans</taxon>
    </lineage>
</organism>
<keyword evidence="4" id="KW-1185">Reference proteome</keyword>
<protein>
    <recommendedName>
        <fullName evidence="5">PsiF repeat protein</fullName>
    </recommendedName>
</protein>
<dbReference type="OrthoDB" id="8001925at2"/>
<evidence type="ECO:0008006" key="5">
    <source>
        <dbReference type="Google" id="ProtNLM"/>
    </source>
</evidence>
<keyword evidence="2" id="KW-0732">Signal</keyword>
<evidence type="ECO:0000256" key="2">
    <source>
        <dbReference type="SAM" id="SignalP"/>
    </source>
</evidence>
<dbReference type="RefSeq" id="WP_013028546.1">
    <property type="nucleotide sequence ID" value="NC_013959.1"/>
</dbReference>
<dbReference type="Proteomes" id="UP000001625">
    <property type="component" value="Chromosome"/>
</dbReference>
<feature type="chain" id="PRO_5003070412" description="PsiF repeat protein" evidence="2">
    <location>
        <begin position="22"/>
        <end position="155"/>
    </location>
</feature>